<evidence type="ECO:0000313" key="1">
    <source>
        <dbReference type="EMBL" id="CRL19191.1"/>
    </source>
</evidence>
<reference evidence="1 2" key="1">
    <citation type="journal article" date="2014" name="Nat. Commun.">
        <title>Multiple recent horizontal transfers of a large genomic region in cheese making fungi.</title>
        <authorList>
            <person name="Cheeseman K."/>
            <person name="Ropars J."/>
            <person name="Renault P."/>
            <person name="Dupont J."/>
            <person name="Gouzy J."/>
            <person name="Branca A."/>
            <person name="Abraham A.L."/>
            <person name="Ceppi M."/>
            <person name="Conseiller E."/>
            <person name="Debuchy R."/>
            <person name="Malagnac F."/>
            <person name="Goarin A."/>
            <person name="Silar P."/>
            <person name="Lacoste S."/>
            <person name="Sallet E."/>
            <person name="Bensimon A."/>
            <person name="Giraud T."/>
            <person name="Brygoo Y."/>
        </authorList>
    </citation>
    <scope>NUCLEOTIDE SEQUENCE [LARGE SCALE GENOMIC DNA]</scope>
    <source>
        <strain evidence="2">FM 013</strain>
    </source>
</reference>
<accession>A0A0G4NYR7</accession>
<proteinExistence type="predicted"/>
<dbReference type="AlphaFoldDB" id="A0A0G4NYR7"/>
<sequence length="66" mass="7820">MLLMECGSTRYNQVMSQWRLMLMATLPCEIVIPTTRTQKPEGKYYQSPRSAFIERSFVEYCTFDLE</sequence>
<dbReference type="EMBL" id="HG793135">
    <property type="protein sequence ID" value="CRL19191.1"/>
    <property type="molecule type" value="Genomic_DNA"/>
</dbReference>
<keyword evidence="2" id="KW-1185">Reference proteome</keyword>
<organism evidence="1 2">
    <name type="scientific">Penicillium camemberti (strain FM 013)</name>
    <dbReference type="NCBI Taxonomy" id="1429867"/>
    <lineage>
        <taxon>Eukaryota</taxon>
        <taxon>Fungi</taxon>
        <taxon>Dikarya</taxon>
        <taxon>Ascomycota</taxon>
        <taxon>Pezizomycotina</taxon>
        <taxon>Eurotiomycetes</taxon>
        <taxon>Eurotiomycetidae</taxon>
        <taxon>Eurotiales</taxon>
        <taxon>Aspergillaceae</taxon>
        <taxon>Penicillium</taxon>
    </lineage>
</organism>
<name>A0A0G4NYR7_PENC3</name>
<gene>
    <name evidence="1" type="ORF">PCAMFM013_S002g001061</name>
</gene>
<protein>
    <submittedName>
        <fullName evidence="1">Str. FM013</fullName>
    </submittedName>
</protein>
<evidence type="ECO:0000313" key="2">
    <source>
        <dbReference type="Proteomes" id="UP000053732"/>
    </source>
</evidence>
<dbReference type="Proteomes" id="UP000053732">
    <property type="component" value="Unassembled WGS sequence"/>
</dbReference>